<comment type="subcellular location">
    <subcellularLocation>
        <location evidence="2 8">Cytoplasm</location>
    </subcellularLocation>
</comment>
<keyword evidence="4 8" id="KW-0540">Nuclease</keyword>
<evidence type="ECO:0000256" key="4">
    <source>
        <dbReference type="ARBA" id="ARBA00022722"/>
    </source>
</evidence>
<dbReference type="InterPro" id="IPR022966">
    <property type="entry name" value="RNase_II/R_CS"/>
</dbReference>
<comment type="similarity">
    <text evidence="8">Belongs to the RNR ribonuclease family. RNase R subfamily.</text>
</comment>
<keyword evidence="5 8" id="KW-0378">Hydrolase</keyword>
<proteinExistence type="inferred from homology"/>
<evidence type="ECO:0000313" key="10">
    <source>
        <dbReference type="EMBL" id="PIR83513.1"/>
    </source>
</evidence>
<dbReference type="PROSITE" id="PS01175">
    <property type="entry name" value="RIBONUCLEASE_II"/>
    <property type="match status" value="1"/>
</dbReference>
<dbReference type="SUPFAM" id="SSF50249">
    <property type="entry name" value="Nucleic acid-binding proteins"/>
    <property type="match status" value="4"/>
</dbReference>
<dbReference type="Pfam" id="PF00773">
    <property type="entry name" value="RNB"/>
    <property type="match status" value="1"/>
</dbReference>
<dbReference type="NCBIfam" id="TIGR00358">
    <property type="entry name" value="3_prime_RNase"/>
    <property type="match status" value="1"/>
</dbReference>
<dbReference type="InterPro" id="IPR004476">
    <property type="entry name" value="RNase_II/RNase_R"/>
</dbReference>
<keyword evidence="3 8" id="KW-0963">Cytoplasm</keyword>
<evidence type="ECO:0000256" key="1">
    <source>
        <dbReference type="ARBA" id="ARBA00001849"/>
    </source>
</evidence>
<accession>A0A2H0UAR3</accession>
<keyword evidence="6 8" id="KW-0269">Exonuclease</keyword>
<keyword evidence="7 8" id="KW-0694">RNA-binding</keyword>
<dbReference type="SMART" id="SM00316">
    <property type="entry name" value="S1"/>
    <property type="match status" value="1"/>
</dbReference>
<dbReference type="PANTHER" id="PTHR23355">
    <property type="entry name" value="RIBONUCLEASE"/>
    <property type="match status" value="1"/>
</dbReference>
<evidence type="ECO:0000313" key="11">
    <source>
        <dbReference type="Proteomes" id="UP000230179"/>
    </source>
</evidence>
<organism evidence="10 11">
    <name type="scientific">Candidatus Kaiserbacteria bacterium CG10_big_fil_rev_8_21_14_0_10_56_12</name>
    <dbReference type="NCBI Taxonomy" id="1974611"/>
    <lineage>
        <taxon>Bacteria</taxon>
        <taxon>Candidatus Kaiseribacteriota</taxon>
    </lineage>
</organism>
<dbReference type="InterPro" id="IPR012340">
    <property type="entry name" value="NA-bd_OB-fold"/>
</dbReference>
<evidence type="ECO:0000256" key="2">
    <source>
        <dbReference type="ARBA" id="ARBA00004496"/>
    </source>
</evidence>
<dbReference type="SMART" id="SM00955">
    <property type="entry name" value="RNB"/>
    <property type="match status" value="1"/>
</dbReference>
<dbReference type="PROSITE" id="PS50126">
    <property type="entry name" value="S1"/>
    <property type="match status" value="1"/>
</dbReference>
<dbReference type="NCBIfam" id="TIGR02063">
    <property type="entry name" value="RNase_R"/>
    <property type="match status" value="1"/>
</dbReference>
<evidence type="ECO:0000256" key="7">
    <source>
        <dbReference type="ARBA" id="ARBA00022884"/>
    </source>
</evidence>
<dbReference type="InterPro" id="IPR003029">
    <property type="entry name" value="S1_domain"/>
</dbReference>
<gene>
    <name evidence="8 10" type="primary">rnr</name>
    <name evidence="10" type="ORF">COU19_00215</name>
</gene>
<dbReference type="HAMAP" id="MF_01895">
    <property type="entry name" value="RNase_R"/>
    <property type="match status" value="1"/>
</dbReference>
<dbReference type="Pfam" id="PF00575">
    <property type="entry name" value="S1"/>
    <property type="match status" value="1"/>
</dbReference>
<dbReference type="Proteomes" id="UP000230179">
    <property type="component" value="Unassembled WGS sequence"/>
</dbReference>
<dbReference type="EMBL" id="PFBL01000001">
    <property type="protein sequence ID" value="PIR83513.1"/>
    <property type="molecule type" value="Genomic_DNA"/>
</dbReference>
<evidence type="ECO:0000256" key="3">
    <source>
        <dbReference type="ARBA" id="ARBA00022490"/>
    </source>
</evidence>
<dbReference type="InterPro" id="IPR001900">
    <property type="entry name" value="RNase_II/R"/>
</dbReference>
<dbReference type="PANTHER" id="PTHR23355:SF9">
    <property type="entry name" value="DIS3-LIKE EXONUCLEASE 2"/>
    <property type="match status" value="1"/>
</dbReference>
<dbReference type="InterPro" id="IPR013223">
    <property type="entry name" value="RNase_B_OB_dom"/>
</dbReference>
<dbReference type="InterPro" id="IPR050180">
    <property type="entry name" value="RNR_Ribonuclease"/>
</dbReference>
<sequence>MTDRAPYEGPITITRKGFGFFSIGEDQEDLIIPAEYTKHALSGDIVKVAPAGDYRDPMGRMPPRASGKVVEIVQRARETFVGTLVEEVPSTTPRASGRVLLSPDYKKMHVPIVVTDTKGAALGDKVLVRLTDWPETAPYPDGVVQEGIGKAGDHETEMRALALGQGFRSDFPPGVVTEAKALETRGRAQIAEETNNPIRKDFRNVPTCTIDPADAKDFDDALSVRTLPDGLLEVGIHIADVSFFVKPGTALDKEAVARATSVYLVDRTIPMLPEVLSNDLCSLNPEQDRLAVSAVFTLDKDARIHSKWFGETVIHSDKRFTYEEAQQVLDAGRGTMHTELALLHDLSQKIRAARQAKGAIEFDTPEVKVELDAAGTPVAIHLKERRATNLLIEDFMLLANEHVAEYLAKLTANGGPHFASLYRIHDTPDADRIENLTQLLLVMGYHLKAPAGKVSGAELNRILEAVKHTPEEYLVKTAILRSMSKAVYATRNIGHFGLAFEYYTHFTSPIRRYPDLIIHRLIKAHAGGAPVTAAEMSAFDALARHSSEREVAAADAERDSIKMKQVEFLAPRIGEIFDAVISGVTERGLYVELSETHADGMIVVRNVGDDYFEYDEKHYRLVGRRTHQAFQLGDPIKVKLVAARVAEKELDFVPA</sequence>
<dbReference type="Pfam" id="PF17876">
    <property type="entry name" value="CSD2"/>
    <property type="match status" value="1"/>
</dbReference>
<dbReference type="Gene3D" id="2.40.50.140">
    <property type="entry name" value="Nucleic acid-binding proteins"/>
    <property type="match status" value="2"/>
</dbReference>
<dbReference type="CDD" id="cd04471">
    <property type="entry name" value="S1_RNase_R"/>
    <property type="match status" value="1"/>
</dbReference>
<comment type="catalytic activity">
    <reaction evidence="1 8">
        <text>Exonucleolytic cleavage in the 3'- to 5'-direction to yield nucleoside 5'-phosphates.</text>
        <dbReference type="EC" id="3.1.13.1"/>
    </reaction>
</comment>
<dbReference type="GO" id="GO:0005829">
    <property type="term" value="C:cytosol"/>
    <property type="evidence" value="ECO:0007669"/>
    <property type="project" value="TreeGrafter"/>
</dbReference>
<evidence type="ECO:0000256" key="6">
    <source>
        <dbReference type="ARBA" id="ARBA00022839"/>
    </source>
</evidence>
<name>A0A2H0UAR3_9BACT</name>
<dbReference type="GO" id="GO:0006402">
    <property type="term" value="P:mRNA catabolic process"/>
    <property type="evidence" value="ECO:0007669"/>
    <property type="project" value="TreeGrafter"/>
</dbReference>
<feature type="domain" description="S1 motif" evidence="9">
    <location>
        <begin position="574"/>
        <end position="655"/>
    </location>
</feature>
<reference evidence="11" key="1">
    <citation type="submission" date="2017-09" db="EMBL/GenBank/DDBJ databases">
        <title>Depth-based differentiation of microbial function through sediment-hosted aquifers and enrichment of novel symbionts in the deep terrestrial subsurface.</title>
        <authorList>
            <person name="Probst A.J."/>
            <person name="Ladd B."/>
            <person name="Jarett J.K."/>
            <person name="Geller-Mcgrath D.E."/>
            <person name="Sieber C.M.K."/>
            <person name="Emerson J.B."/>
            <person name="Anantharaman K."/>
            <person name="Thomas B.C."/>
            <person name="Malmstrom R."/>
            <person name="Stieglmeier M."/>
            <person name="Klingl A."/>
            <person name="Woyke T."/>
            <person name="Ryan C.M."/>
            <person name="Banfield J.F."/>
        </authorList>
    </citation>
    <scope>NUCLEOTIDE SEQUENCE [LARGE SCALE GENOMIC DNA]</scope>
</reference>
<protein>
    <recommendedName>
        <fullName evidence="8">Ribonuclease R</fullName>
        <shortName evidence="8">RNase R</shortName>
        <ecNumber evidence="8">3.1.13.1</ecNumber>
    </recommendedName>
</protein>
<dbReference type="InterPro" id="IPR011805">
    <property type="entry name" value="RNase_R"/>
</dbReference>
<evidence type="ECO:0000259" key="9">
    <source>
        <dbReference type="PROSITE" id="PS50126"/>
    </source>
</evidence>
<evidence type="ECO:0000256" key="5">
    <source>
        <dbReference type="ARBA" id="ARBA00022801"/>
    </source>
</evidence>
<dbReference type="GO" id="GO:0003723">
    <property type="term" value="F:RNA binding"/>
    <property type="evidence" value="ECO:0007669"/>
    <property type="project" value="UniProtKB-UniRule"/>
</dbReference>
<dbReference type="GO" id="GO:0008859">
    <property type="term" value="F:exoribonuclease II activity"/>
    <property type="evidence" value="ECO:0007669"/>
    <property type="project" value="UniProtKB-UniRule"/>
</dbReference>
<dbReference type="InterPro" id="IPR040476">
    <property type="entry name" value="CSD2"/>
</dbReference>
<comment type="function">
    <text evidence="8">3'-5' exoribonuclease that releases 5'-nucleoside monophosphates and is involved in maturation of structured RNAs.</text>
</comment>
<dbReference type="EC" id="3.1.13.1" evidence="8"/>
<comment type="caution">
    <text evidence="10">The sequence shown here is derived from an EMBL/GenBank/DDBJ whole genome shotgun (WGS) entry which is preliminary data.</text>
</comment>
<dbReference type="AlphaFoldDB" id="A0A2H0UAR3"/>
<dbReference type="Pfam" id="PF08206">
    <property type="entry name" value="OB_RNB"/>
    <property type="match status" value="1"/>
</dbReference>
<evidence type="ECO:0000256" key="8">
    <source>
        <dbReference type="HAMAP-Rule" id="MF_01895"/>
    </source>
</evidence>